<dbReference type="EMBL" id="CAEZSR010000126">
    <property type="protein sequence ID" value="CAB4576907.1"/>
    <property type="molecule type" value="Genomic_DNA"/>
</dbReference>
<organism evidence="1">
    <name type="scientific">freshwater metagenome</name>
    <dbReference type="NCBI Taxonomy" id="449393"/>
    <lineage>
        <taxon>unclassified sequences</taxon>
        <taxon>metagenomes</taxon>
        <taxon>ecological metagenomes</taxon>
    </lineage>
</organism>
<protein>
    <submittedName>
        <fullName evidence="1">Unannotated protein</fullName>
    </submittedName>
</protein>
<reference evidence="1" key="1">
    <citation type="submission" date="2020-05" db="EMBL/GenBank/DDBJ databases">
        <authorList>
            <person name="Chiriac C."/>
            <person name="Salcher M."/>
            <person name="Ghai R."/>
            <person name="Kavagutti S V."/>
        </authorList>
    </citation>
    <scope>NUCLEOTIDE SEQUENCE</scope>
</reference>
<gene>
    <name evidence="1" type="ORF">UFOPK1493_02776</name>
</gene>
<dbReference type="AlphaFoldDB" id="A0A6J6ELC4"/>
<proteinExistence type="predicted"/>
<evidence type="ECO:0000313" key="1">
    <source>
        <dbReference type="EMBL" id="CAB4576907.1"/>
    </source>
</evidence>
<name>A0A6J6ELC4_9ZZZZ</name>
<accession>A0A6J6ELC4</accession>
<sequence>MSVMSDTTDHVRDALSSMYGAVAALVREDRIGMELLLDDLRRGFDDVIELLATMAFATLDRLDAALTTGTQLSARETRSLAQHVMTEAHRFALVDAIPVQSAARRLDAVRRHDHELVAAEVMHARSVATDTELLWGAVALLAATVAVWAERSNRTIHKAVSDLCLAASVEPAV</sequence>